<keyword evidence="7" id="KW-0153">Cholesterol metabolism</keyword>
<keyword evidence="9 26" id="KW-0812">Transmembrane</keyword>
<evidence type="ECO:0000256" key="9">
    <source>
        <dbReference type="ARBA" id="ARBA00022692"/>
    </source>
</evidence>
<feature type="transmembrane region" description="Helical" evidence="26">
    <location>
        <begin position="43"/>
        <end position="63"/>
    </location>
</feature>
<name>A0A7J7K0B7_BUGNE</name>
<evidence type="ECO:0000256" key="6">
    <source>
        <dbReference type="ARBA" id="ARBA00022516"/>
    </source>
</evidence>
<dbReference type="GO" id="GO:0050614">
    <property type="term" value="F:Delta24-sterol reductase activity"/>
    <property type="evidence" value="ECO:0007669"/>
    <property type="project" value="UniProtKB-EC"/>
</dbReference>
<organism evidence="28 29">
    <name type="scientific">Bugula neritina</name>
    <name type="common">Brown bryozoan</name>
    <name type="synonym">Sertularia neritina</name>
    <dbReference type="NCBI Taxonomy" id="10212"/>
    <lineage>
        <taxon>Eukaryota</taxon>
        <taxon>Metazoa</taxon>
        <taxon>Spiralia</taxon>
        <taxon>Lophotrochozoa</taxon>
        <taxon>Bryozoa</taxon>
        <taxon>Gymnolaemata</taxon>
        <taxon>Cheilostomatida</taxon>
        <taxon>Flustrina</taxon>
        <taxon>Buguloidea</taxon>
        <taxon>Bugulidae</taxon>
        <taxon>Bugula</taxon>
    </lineage>
</organism>
<dbReference type="EC" id="1.3.1.72" evidence="4"/>
<dbReference type="InterPro" id="IPR016169">
    <property type="entry name" value="FAD-bd_PCMH_sub2"/>
</dbReference>
<evidence type="ECO:0000256" key="5">
    <source>
        <dbReference type="ARBA" id="ARBA00019086"/>
    </source>
</evidence>
<keyword evidence="10" id="KW-0732">Signal</keyword>
<evidence type="ECO:0000256" key="13">
    <source>
        <dbReference type="ARBA" id="ARBA00022857"/>
    </source>
</evidence>
<evidence type="ECO:0000256" key="25">
    <source>
        <dbReference type="ARBA" id="ARBA00080612"/>
    </source>
</evidence>
<keyword evidence="19" id="KW-1207">Sterol metabolism</keyword>
<evidence type="ECO:0000256" key="24">
    <source>
        <dbReference type="ARBA" id="ARBA00078485"/>
    </source>
</evidence>
<keyword evidence="14 26" id="KW-1133">Transmembrane helix</keyword>
<evidence type="ECO:0000256" key="4">
    <source>
        <dbReference type="ARBA" id="ARBA00012405"/>
    </source>
</evidence>
<protein>
    <recommendedName>
        <fullName evidence="5">Delta(24)-sterol reductase</fullName>
        <ecNumber evidence="4">1.3.1.72</ecNumber>
    </recommendedName>
    <alternativeName>
        <fullName evidence="24">24-dehydrocholesterol reductase</fullName>
    </alternativeName>
    <alternativeName>
        <fullName evidence="25">3-beta-hydroxysterol Delta-24-reductase</fullName>
    </alternativeName>
</protein>
<evidence type="ECO:0000256" key="8">
    <source>
        <dbReference type="ARBA" id="ARBA00022630"/>
    </source>
</evidence>
<keyword evidence="6" id="KW-0444">Lipid biosynthesis</keyword>
<evidence type="ECO:0000256" key="7">
    <source>
        <dbReference type="ARBA" id="ARBA00022548"/>
    </source>
</evidence>
<evidence type="ECO:0000256" key="11">
    <source>
        <dbReference type="ARBA" id="ARBA00022824"/>
    </source>
</evidence>
<dbReference type="FunFam" id="3.30.465.10:FF:000032">
    <property type="entry name" value="Delta(24)-sterol reductase"/>
    <property type="match status" value="1"/>
</dbReference>
<dbReference type="InterPro" id="IPR006094">
    <property type="entry name" value="Oxid_FAD_bind_N"/>
</dbReference>
<comment type="subcellular location">
    <subcellularLocation>
        <location evidence="3">Endoplasmic reticulum membrane</location>
        <topology evidence="3">Single-pass membrane protein</topology>
    </subcellularLocation>
    <subcellularLocation>
        <location evidence="2">Golgi apparatus membrane</location>
        <topology evidence="2">Single-pass membrane protein</topology>
    </subcellularLocation>
</comment>
<evidence type="ECO:0000256" key="2">
    <source>
        <dbReference type="ARBA" id="ARBA00004194"/>
    </source>
</evidence>
<keyword evidence="18 26" id="KW-0472">Membrane</keyword>
<keyword evidence="15" id="KW-0560">Oxidoreductase</keyword>
<reference evidence="28" key="1">
    <citation type="submission" date="2020-06" db="EMBL/GenBank/DDBJ databases">
        <title>Draft genome of Bugula neritina, a colonial animal packing powerful symbionts and potential medicines.</title>
        <authorList>
            <person name="Rayko M."/>
        </authorList>
    </citation>
    <scope>NUCLEOTIDE SEQUENCE [LARGE SCALE GENOMIC DNA]</scope>
    <source>
        <strain evidence="28">Kwan_BN1</strain>
    </source>
</reference>
<evidence type="ECO:0000256" key="16">
    <source>
        <dbReference type="ARBA" id="ARBA00023034"/>
    </source>
</evidence>
<comment type="caution">
    <text evidence="28">The sequence shown here is derived from an EMBL/GenBank/DDBJ whole genome shotgun (WGS) entry which is preliminary data.</text>
</comment>
<comment type="catalytic activity">
    <reaction evidence="22">
        <text>5alpha-cholest-8-en-3beta-ol + NADP(+) = zymosterol + NADPH + H(+)</text>
        <dbReference type="Rhea" id="RHEA:36399"/>
        <dbReference type="ChEBI" id="CHEBI:15378"/>
        <dbReference type="ChEBI" id="CHEBI:16608"/>
        <dbReference type="ChEBI" id="CHEBI:18252"/>
        <dbReference type="ChEBI" id="CHEBI:57783"/>
        <dbReference type="ChEBI" id="CHEBI:58349"/>
        <dbReference type="EC" id="1.3.1.72"/>
    </reaction>
    <physiologicalReaction direction="right-to-left" evidence="22">
        <dbReference type="Rhea" id="RHEA:36401"/>
    </physiologicalReaction>
</comment>
<comment type="cofactor">
    <cofactor evidence="1">
        <name>FAD</name>
        <dbReference type="ChEBI" id="CHEBI:57692"/>
    </cofactor>
</comment>
<evidence type="ECO:0000256" key="26">
    <source>
        <dbReference type="SAM" id="Phobius"/>
    </source>
</evidence>
<evidence type="ECO:0000256" key="20">
    <source>
        <dbReference type="ARBA" id="ARBA00023221"/>
    </source>
</evidence>
<evidence type="ECO:0000259" key="27">
    <source>
        <dbReference type="PROSITE" id="PS51387"/>
    </source>
</evidence>
<dbReference type="GO" id="GO:0000139">
    <property type="term" value="C:Golgi membrane"/>
    <property type="evidence" value="ECO:0007669"/>
    <property type="project" value="UniProtKB-SubCell"/>
</dbReference>
<feature type="domain" description="FAD-binding PCMH-type" evidence="27">
    <location>
        <begin position="69"/>
        <end position="245"/>
    </location>
</feature>
<gene>
    <name evidence="28" type="ORF">EB796_009579</name>
</gene>
<keyword evidence="16" id="KW-0333">Golgi apparatus</keyword>
<comment type="function">
    <text evidence="23">Catalyzes the reduction of the delta-24 double bond of sterol intermediates during cholesterol biosynthesis. In addition to its cholesterol-synthesizing activity, can protect cells from oxidative stress by reducing caspase 3 activity during apoptosis induced by oxidative stress. Also protects against amyloid-beta peptide-induced apoptosis.</text>
</comment>
<evidence type="ECO:0000256" key="22">
    <source>
        <dbReference type="ARBA" id="ARBA00052927"/>
    </source>
</evidence>
<dbReference type="AlphaFoldDB" id="A0A7J7K0B7"/>
<dbReference type="GO" id="GO:0005789">
    <property type="term" value="C:endoplasmic reticulum membrane"/>
    <property type="evidence" value="ECO:0007669"/>
    <property type="project" value="UniProtKB-SubCell"/>
</dbReference>
<comment type="catalytic activity">
    <reaction evidence="21">
        <text>lanosterol + NADPH + H(+) = 24,25-dihydrolanosterol + NADP(+)</text>
        <dbReference type="Rhea" id="RHEA:33919"/>
        <dbReference type="ChEBI" id="CHEBI:15378"/>
        <dbReference type="ChEBI" id="CHEBI:16521"/>
        <dbReference type="ChEBI" id="CHEBI:28113"/>
        <dbReference type="ChEBI" id="CHEBI:57783"/>
        <dbReference type="ChEBI" id="CHEBI:58349"/>
    </reaction>
    <physiologicalReaction direction="left-to-right" evidence="21">
        <dbReference type="Rhea" id="RHEA:33920"/>
    </physiologicalReaction>
</comment>
<dbReference type="Pfam" id="PF01565">
    <property type="entry name" value="FAD_binding_4"/>
    <property type="match status" value="1"/>
</dbReference>
<evidence type="ECO:0000256" key="14">
    <source>
        <dbReference type="ARBA" id="ARBA00022989"/>
    </source>
</evidence>
<keyword evidence="12" id="KW-0274">FAD</keyword>
<evidence type="ECO:0000313" key="29">
    <source>
        <dbReference type="Proteomes" id="UP000593567"/>
    </source>
</evidence>
<dbReference type="PANTHER" id="PTHR10801:SF0">
    <property type="entry name" value="DELTA(24)-STEROL REDUCTASE"/>
    <property type="match status" value="1"/>
</dbReference>
<dbReference type="OrthoDB" id="415825at2759"/>
<evidence type="ECO:0000313" key="28">
    <source>
        <dbReference type="EMBL" id="KAF6032079.1"/>
    </source>
</evidence>
<dbReference type="Proteomes" id="UP000593567">
    <property type="component" value="Unassembled WGS sequence"/>
</dbReference>
<evidence type="ECO:0000256" key="21">
    <source>
        <dbReference type="ARBA" id="ARBA00051033"/>
    </source>
</evidence>
<evidence type="ECO:0000256" key="23">
    <source>
        <dbReference type="ARBA" id="ARBA00056986"/>
    </source>
</evidence>
<dbReference type="PANTHER" id="PTHR10801">
    <property type="entry name" value="24-DEHYDROCHOLESTEROL REDUCTASE"/>
    <property type="match status" value="1"/>
</dbReference>
<dbReference type="InterPro" id="IPR040165">
    <property type="entry name" value="Diminuto-like"/>
</dbReference>
<evidence type="ECO:0000256" key="15">
    <source>
        <dbReference type="ARBA" id="ARBA00023002"/>
    </source>
</evidence>
<sequence length="529" mass="61419">MHLDSANFGLSDKIFYFIPATIVILISWVKYKGLEHVLINYRWIFVCLFLLPISVIYDTLFFIRSKLIFLLNAAPKQHDERVKHVQKQVRKWVEAGRPSRMCTARPGWQNISFRRGKYKSTLTNIEVNLMDILSVDTERKVVRAEPMVSMGQMTALLNPIGWTLPVLPELDDLTVGGLIMGVGIESSSHLYGLFQHCCISFELVLADGSLVKCSKEENSDLFYAVPWSYGTLGFLVAAEMSIIPAKKYVRLEYTPLTSRQQISSLFPATASSSEKFDFVETLAYDRDSAVLMTGRLTDDCEFDKVNAIGRWYKPWFFKHVEGYLLRNKKGVEYIPLRDYYHRHSRSIFWELQDIVPFGNNIIFRILCGWMVPPKVSLLKLTQGETIKRLYENHHMVQDMLVPMDKLNDSLDCFHKHVNLYPLWLCPFVLPNEQGMVHPRSSASSEMYVDIGAYGEPKVPNYHPRETTRKIEQFVSDCDGFQMLYADSYLTEQEFRKMFDHNLYDKMRRELDCEKAFPEVYNKVCRAARD</sequence>
<evidence type="ECO:0000256" key="3">
    <source>
        <dbReference type="ARBA" id="ARBA00004389"/>
    </source>
</evidence>
<evidence type="ECO:0000256" key="19">
    <source>
        <dbReference type="ARBA" id="ARBA00023166"/>
    </source>
</evidence>
<accession>A0A7J7K0B7</accession>
<keyword evidence="29" id="KW-1185">Reference proteome</keyword>
<dbReference type="SUPFAM" id="SSF56176">
    <property type="entry name" value="FAD-binding/transporter-associated domain-like"/>
    <property type="match status" value="1"/>
</dbReference>
<proteinExistence type="predicted"/>
<keyword evidence="13" id="KW-0521">NADP</keyword>
<evidence type="ECO:0000256" key="10">
    <source>
        <dbReference type="ARBA" id="ARBA00022729"/>
    </source>
</evidence>
<dbReference type="GO" id="GO:0071949">
    <property type="term" value="F:FAD binding"/>
    <property type="evidence" value="ECO:0007669"/>
    <property type="project" value="InterPro"/>
</dbReference>
<evidence type="ECO:0000256" key="18">
    <source>
        <dbReference type="ARBA" id="ARBA00023136"/>
    </source>
</evidence>
<dbReference type="GO" id="GO:0000246">
    <property type="term" value="F:Delta24(24-1) sterol reductase activity"/>
    <property type="evidence" value="ECO:0007669"/>
    <property type="project" value="TreeGrafter"/>
</dbReference>
<evidence type="ECO:0000256" key="12">
    <source>
        <dbReference type="ARBA" id="ARBA00022827"/>
    </source>
</evidence>
<dbReference type="Gene3D" id="3.30.465.10">
    <property type="match status" value="1"/>
</dbReference>
<keyword evidence="11" id="KW-0256">Endoplasmic reticulum</keyword>
<keyword evidence="20" id="KW-0753">Steroid metabolism</keyword>
<evidence type="ECO:0000256" key="1">
    <source>
        <dbReference type="ARBA" id="ARBA00001974"/>
    </source>
</evidence>
<dbReference type="PROSITE" id="PS51387">
    <property type="entry name" value="FAD_PCMH"/>
    <property type="match status" value="1"/>
</dbReference>
<feature type="transmembrane region" description="Helical" evidence="26">
    <location>
        <begin position="14"/>
        <end position="31"/>
    </location>
</feature>
<dbReference type="EMBL" id="VXIV02001535">
    <property type="protein sequence ID" value="KAF6032079.1"/>
    <property type="molecule type" value="Genomic_DNA"/>
</dbReference>
<keyword evidence="8" id="KW-0285">Flavoprotein</keyword>
<dbReference type="InterPro" id="IPR036318">
    <property type="entry name" value="FAD-bd_PCMH-like_sf"/>
</dbReference>
<keyword evidence="17" id="KW-0443">Lipid metabolism</keyword>
<dbReference type="GO" id="GO:0008203">
    <property type="term" value="P:cholesterol metabolic process"/>
    <property type="evidence" value="ECO:0007669"/>
    <property type="project" value="UniProtKB-KW"/>
</dbReference>
<dbReference type="InterPro" id="IPR016166">
    <property type="entry name" value="FAD-bd_PCMH"/>
</dbReference>
<evidence type="ECO:0000256" key="17">
    <source>
        <dbReference type="ARBA" id="ARBA00023098"/>
    </source>
</evidence>